<proteinExistence type="predicted"/>
<dbReference type="Proteomes" id="UP000717624">
    <property type="component" value="Unassembled WGS sequence"/>
</dbReference>
<accession>A0A938XXB3</accession>
<gene>
    <name evidence="1" type="ORF">JOD01_003870</name>
</gene>
<protein>
    <submittedName>
        <fullName evidence="1">Uncharacterized protein</fullName>
    </submittedName>
</protein>
<organism evidence="1 2">
    <name type="scientific">Brevibacillus fulvus</name>
    <dbReference type="NCBI Taxonomy" id="1125967"/>
    <lineage>
        <taxon>Bacteria</taxon>
        <taxon>Bacillati</taxon>
        <taxon>Bacillota</taxon>
        <taxon>Bacilli</taxon>
        <taxon>Bacillales</taxon>
        <taxon>Paenibacillaceae</taxon>
        <taxon>Brevibacillus</taxon>
    </lineage>
</organism>
<evidence type="ECO:0000313" key="1">
    <source>
        <dbReference type="EMBL" id="MBM7592208.1"/>
    </source>
</evidence>
<dbReference type="EMBL" id="JAFBEB010000022">
    <property type="protein sequence ID" value="MBM7592208.1"/>
    <property type="molecule type" value="Genomic_DNA"/>
</dbReference>
<comment type="caution">
    <text evidence="1">The sequence shown here is derived from an EMBL/GenBank/DDBJ whole genome shotgun (WGS) entry which is preliminary data.</text>
</comment>
<dbReference type="AlphaFoldDB" id="A0A938XXB3"/>
<reference evidence="1" key="1">
    <citation type="submission" date="2021-01" db="EMBL/GenBank/DDBJ databases">
        <title>Genomic Encyclopedia of Type Strains, Phase IV (KMG-IV): sequencing the most valuable type-strain genomes for metagenomic binning, comparative biology and taxonomic classification.</title>
        <authorList>
            <person name="Goeker M."/>
        </authorList>
    </citation>
    <scope>NUCLEOTIDE SEQUENCE</scope>
    <source>
        <strain evidence="1">DSM 25523</strain>
    </source>
</reference>
<evidence type="ECO:0000313" key="2">
    <source>
        <dbReference type="Proteomes" id="UP000717624"/>
    </source>
</evidence>
<dbReference type="RefSeq" id="WP_204519975.1">
    <property type="nucleotide sequence ID" value="NZ_JAFBEB010000022.1"/>
</dbReference>
<sequence>MDKQYKEIKFLLGASIDEAVDELLYYKAKGVPACGEFNGVILYSDTVTLDDAYKAITGKTKDEFDACLKEI</sequence>
<keyword evidence="2" id="KW-1185">Reference proteome</keyword>
<name>A0A938XXB3_9BACL</name>